<keyword evidence="2" id="KW-1185">Reference proteome</keyword>
<dbReference type="Proteomes" id="UP000024635">
    <property type="component" value="Unassembled WGS sequence"/>
</dbReference>
<comment type="caution">
    <text evidence="1">The sequence shown here is derived from an EMBL/GenBank/DDBJ whole genome shotgun (WGS) entry which is preliminary data.</text>
</comment>
<reference evidence="2" key="1">
    <citation type="journal article" date="2015" name="Nat. Genet.">
        <title>The genome and transcriptome of the zoonotic hookworm Ancylostoma ceylanicum identify infection-specific gene families.</title>
        <authorList>
            <person name="Schwarz E.M."/>
            <person name="Hu Y."/>
            <person name="Antoshechkin I."/>
            <person name="Miller M.M."/>
            <person name="Sternberg P.W."/>
            <person name="Aroian R.V."/>
        </authorList>
    </citation>
    <scope>NUCLEOTIDE SEQUENCE</scope>
    <source>
        <strain evidence="2">HY135</strain>
    </source>
</reference>
<protein>
    <submittedName>
        <fullName evidence="1">Uncharacterized protein</fullName>
    </submittedName>
</protein>
<name>A0A016UYF5_9BILA</name>
<proteinExistence type="predicted"/>
<gene>
    <name evidence="1" type="primary">Acey_s0022.g629</name>
    <name evidence="1" type="ORF">Y032_0022g629</name>
</gene>
<accession>A0A016UYF5</accession>
<dbReference type="EMBL" id="JARK01001358">
    <property type="protein sequence ID" value="EYC20449.1"/>
    <property type="molecule type" value="Genomic_DNA"/>
</dbReference>
<sequence>MDTEHFQRSKIAIHNANSIWNMINTPVVFSRYNCDKQIWKAFSYGENLESQKRNAFGSPYMKGLLVLPSLRSLR</sequence>
<evidence type="ECO:0000313" key="1">
    <source>
        <dbReference type="EMBL" id="EYC20449.1"/>
    </source>
</evidence>
<evidence type="ECO:0000313" key="2">
    <source>
        <dbReference type="Proteomes" id="UP000024635"/>
    </source>
</evidence>
<dbReference type="AlphaFoldDB" id="A0A016UYF5"/>
<organism evidence="1 2">
    <name type="scientific">Ancylostoma ceylanicum</name>
    <dbReference type="NCBI Taxonomy" id="53326"/>
    <lineage>
        <taxon>Eukaryota</taxon>
        <taxon>Metazoa</taxon>
        <taxon>Ecdysozoa</taxon>
        <taxon>Nematoda</taxon>
        <taxon>Chromadorea</taxon>
        <taxon>Rhabditida</taxon>
        <taxon>Rhabditina</taxon>
        <taxon>Rhabditomorpha</taxon>
        <taxon>Strongyloidea</taxon>
        <taxon>Ancylostomatidae</taxon>
        <taxon>Ancylostomatinae</taxon>
        <taxon>Ancylostoma</taxon>
    </lineage>
</organism>